<proteinExistence type="predicted"/>
<evidence type="ECO:0000313" key="3">
    <source>
        <dbReference type="Proteomes" id="UP001315278"/>
    </source>
</evidence>
<protein>
    <submittedName>
        <fullName evidence="2">Uncharacterized protein</fullName>
    </submittedName>
</protein>
<keyword evidence="1" id="KW-0812">Transmembrane</keyword>
<dbReference type="Proteomes" id="UP001315278">
    <property type="component" value="Unassembled WGS sequence"/>
</dbReference>
<keyword evidence="3" id="KW-1185">Reference proteome</keyword>
<comment type="caution">
    <text evidence="2">The sequence shown here is derived from an EMBL/GenBank/DDBJ whole genome shotgun (WGS) entry which is preliminary data.</text>
</comment>
<organism evidence="2 3">
    <name type="scientific">Bradyrhizobium jicamae</name>
    <dbReference type="NCBI Taxonomy" id="280332"/>
    <lineage>
        <taxon>Bacteria</taxon>
        <taxon>Pseudomonadati</taxon>
        <taxon>Pseudomonadota</taxon>
        <taxon>Alphaproteobacteria</taxon>
        <taxon>Hyphomicrobiales</taxon>
        <taxon>Nitrobacteraceae</taxon>
        <taxon>Bradyrhizobium</taxon>
    </lineage>
</organism>
<keyword evidence="1" id="KW-0472">Membrane</keyword>
<gene>
    <name evidence="2" type="ORF">JQ615_24820</name>
</gene>
<dbReference type="EMBL" id="JAFCJH010000028">
    <property type="protein sequence ID" value="MBR0798614.1"/>
    <property type="molecule type" value="Genomic_DNA"/>
</dbReference>
<dbReference type="RefSeq" id="WP_212493825.1">
    <property type="nucleotide sequence ID" value="NZ_JAFCJH010000028.1"/>
</dbReference>
<evidence type="ECO:0000313" key="2">
    <source>
        <dbReference type="EMBL" id="MBR0798614.1"/>
    </source>
</evidence>
<accession>A0ABS5FPC9</accession>
<name>A0ABS5FPC9_9BRAD</name>
<sequence>MAHANNACGGTASGEYITADINALLVKLVLFQPPMYVVAAVVAVMVFAPLAVPK</sequence>
<reference evidence="3" key="1">
    <citation type="journal article" date="2021" name="ISME J.">
        <title>Evolutionary origin and ecological implication of a unique nif island in free-living Bradyrhizobium lineages.</title>
        <authorList>
            <person name="Tao J."/>
        </authorList>
    </citation>
    <scope>NUCLEOTIDE SEQUENCE [LARGE SCALE GENOMIC DNA]</scope>
    <source>
        <strain evidence="3">SZCCT0434</strain>
    </source>
</reference>
<feature type="transmembrane region" description="Helical" evidence="1">
    <location>
        <begin position="34"/>
        <end position="52"/>
    </location>
</feature>
<evidence type="ECO:0000256" key="1">
    <source>
        <dbReference type="SAM" id="Phobius"/>
    </source>
</evidence>
<keyword evidence="1" id="KW-1133">Transmembrane helix</keyword>